<reference evidence="2 3" key="1">
    <citation type="submission" date="2022-06" db="EMBL/GenBank/DDBJ databases">
        <title>Draft genome sequence of type strain Streptomyces rubrisoli DSM 42083.</title>
        <authorList>
            <person name="Duangmal K."/>
            <person name="Klaysubun C."/>
        </authorList>
    </citation>
    <scope>NUCLEOTIDE SEQUENCE [LARGE SCALE GENOMIC DNA]</scope>
    <source>
        <strain evidence="2 3">DSM 42083</strain>
    </source>
</reference>
<proteinExistence type="predicted"/>
<evidence type="ECO:0000313" key="3">
    <source>
        <dbReference type="Proteomes" id="UP001206206"/>
    </source>
</evidence>
<sequence>MPALLQRDPELTRAVLFHWFAGRSPGWTGVDLGPIRLPASIGWCAETLHFDAEWTQHGRRRAEPLALRIAPTLERVHPTARWTRQIRLHTCLRGTGVPLPEIVAHEPTGTVLGAPFLVLRRTPGNTPSDLPSYHQHGWLAGLRPDERRTVWLGGLEVLARIHTLDQLRLGAHFLPRSDRQLDGADGQLAFYGAGADPTVRAALRWLRDNRPAPCGADHLLWGDARIGGIVYRGSTPAAVLGWEMAERGRPEADLAWYLHTDRFLSEGMGIPRLEGLPERDETVAHYEDLVGRPVKDLPYFEVLAAFRLSVLTARLARLLEESGVLPSASAAELHRNAVALLDLALSATHDAPVHSG</sequence>
<dbReference type="Gene3D" id="3.90.1200.10">
    <property type="match status" value="1"/>
</dbReference>
<dbReference type="InterPro" id="IPR041726">
    <property type="entry name" value="ACAD10_11_N"/>
</dbReference>
<dbReference type="CDD" id="cd05154">
    <property type="entry name" value="ACAD10_11_N-like"/>
    <property type="match status" value="1"/>
</dbReference>
<keyword evidence="3" id="KW-1185">Reference proteome</keyword>
<dbReference type="Pfam" id="PF01636">
    <property type="entry name" value="APH"/>
    <property type="match status" value="1"/>
</dbReference>
<dbReference type="InterPro" id="IPR002575">
    <property type="entry name" value="Aminoglycoside_PTrfase"/>
</dbReference>
<evidence type="ECO:0000259" key="1">
    <source>
        <dbReference type="Pfam" id="PF01636"/>
    </source>
</evidence>
<dbReference type="Proteomes" id="UP001206206">
    <property type="component" value="Unassembled WGS sequence"/>
</dbReference>
<dbReference type="Gene3D" id="3.30.200.20">
    <property type="entry name" value="Phosphorylase Kinase, domain 1"/>
    <property type="match status" value="1"/>
</dbReference>
<protein>
    <submittedName>
        <fullName evidence="2">Phosphotransferase family protein</fullName>
    </submittedName>
</protein>
<comment type="caution">
    <text evidence="2">The sequence shown here is derived from an EMBL/GenBank/DDBJ whole genome shotgun (WGS) entry which is preliminary data.</text>
</comment>
<dbReference type="InterPro" id="IPR011009">
    <property type="entry name" value="Kinase-like_dom_sf"/>
</dbReference>
<organism evidence="2 3">
    <name type="scientific">Streptantibioticus rubrisoli</name>
    <dbReference type="NCBI Taxonomy" id="1387313"/>
    <lineage>
        <taxon>Bacteria</taxon>
        <taxon>Bacillati</taxon>
        <taxon>Actinomycetota</taxon>
        <taxon>Actinomycetes</taxon>
        <taxon>Kitasatosporales</taxon>
        <taxon>Streptomycetaceae</taxon>
        <taxon>Streptantibioticus</taxon>
    </lineage>
</organism>
<dbReference type="EMBL" id="JANFNH010000028">
    <property type="protein sequence ID" value="MCQ4044500.1"/>
    <property type="molecule type" value="Genomic_DNA"/>
</dbReference>
<dbReference type="SUPFAM" id="SSF56112">
    <property type="entry name" value="Protein kinase-like (PK-like)"/>
    <property type="match status" value="1"/>
</dbReference>
<name>A0ABT1PGJ8_9ACTN</name>
<feature type="domain" description="Aminoglycoside phosphotransferase" evidence="1">
    <location>
        <begin position="61"/>
        <end position="260"/>
    </location>
</feature>
<evidence type="ECO:0000313" key="2">
    <source>
        <dbReference type="EMBL" id="MCQ4044500.1"/>
    </source>
</evidence>
<accession>A0ABT1PGJ8</accession>
<gene>
    <name evidence="2" type="ORF">NON19_21325</name>
</gene>
<dbReference type="RefSeq" id="WP_255930378.1">
    <property type="nucleotide sequence ID" value="NZ_JANFNH010000028.1"/>
</dbReference>